<proteinExistence type="predicted"/>
<sequence length="17" mass="2227">MGRLLFFFYSFFRDHDQ</sequence>
<organism evidence="1">
    <name type="scientific">Anguilla anguilla</name>
    <name type="common">European freshwater eel</name>
    <name type="synonym">Muraena anguilla</name>
    <dbReference type="NCBI Taxonomy" id="7936"/>
    <lineage>
        <taxon>Eukaryota</taxon>
        <taxon>Metazoa</taxon>
        <taxon>Chordata</taxon>
        <taxon>Craniata</taxon>
        <taxon>Vertebrata</taxon>
        <taxon>Euteleostomi</taxon>
        <taxon>Actinopterygii</taxon>
        <taxon>Neopterygii</taxon>
        <taxon>Teleostei</taxon>
        <taxon>Anguilliformes</taxon>
        <taxon>Anguillidae</taxon>
        <taxon>Anguilla</taxon>
    </lineage>
</organism>
<name>A0A0E9SMB6_ANGAN</name>
<dbReference type="EMBL" id="GBXM01066904">
    <property type="protein sequence ID" value="JAH41673.1"/>
    <property type="molecule type" value="Transcribed_RNA"/>
</dbReference>
<reference evidence="1" key="1">
    <citation type="submission" date="2014-11" db="EMBL/GenBank/DDBJ databases">
        <authorList>
            <person name="Amaro Gonzalez C."/>
        </authorList>
    </citation>
    <scope>NUCLEOTIDE SEQUENCE</scope>
</reference>
<protein>
    <submittedName>
        <fullName evidence="1">Uncharacterized protein</fullName>
    </submittedName>
</protein>
<evidence type="ECO:0000313" key="1">
    <source>
        <dbReference type="EMBL" id="JAH41673.1"/>
    </source>
</evidence>
<reference evidence="1" key="2">
    <citation type="journal article" date="2015" name="Fish Shellfish Immunol.">
        <title>Early steps in the European eel (Anguilla anguilla)-Vibrio vulnificus interaction in the gills: Role of the RtxA13 toxin.</title>
        <authorList>
            <person name="Callol A."/>
            <person name="Pajuelo D."/>
            <person name="Ebbesson L."/>
            <person name="Teles M."/>
            <person name="MacKenzie S."/>
            <person name="Amaro C."/>
        </authorList>
    </citation>
    <scope>NUCLEOTIDE SEQUENCE</scope>
</reference>
<accession>A0A0E9SMB6</accession>
<dbReference type="AlphaFoldDB" id="A0A0E9SMB6"/>